<dbReference type="GO" id="GO:0005524">
    <property type="term" value="F:ATP binding"/>
    <property type="evidence" value="ECO:0007669"/>
    <property type="project" value="UniProtKB-KW"/>
</dbReference>
<dbReference type="SMART" id="SM00382">
    <property type="entry name" value="AAA"/>
    <property type="match status" value="1"/>
</dbReference>
<dbReference type="InterPro" id="IPR017871">
    <property type="entry name" value="ABC_transporter-like_CS"/>
</dbReference>
<dbReference type="GO" id="GO:0046677">
    <property type="term" value="P:response to antibiotic"/>
    <property type="evidence" value="ECO:0007669"/>
    <property type="project" value="UniProtKB-KW"/>
</dbReference>
<evidence type="ECO:0000259" key="7">
    <source>
        <dbReference type="PROSITE" id="PS50893"/>
    </source>
</evidence>
<evidence type="ECO:0000256" key="6">
    <source>
        <dbReference type="ARBA" id="ARBA00049985"/>
    </source>
</evidence>
<evidence type="ECO:0000256" key="3">
    <source>
        <dbReference type="ARBA" id="ARBA00022741"/>
    </source>
</evidence>
<dbReference type="InterPro" id="IPR027417">
    <property type="entry name" value="P-loop_NTPase"/>
</dbReference>
<dbReference type="PROSITE" id="PS00211">
    <property type="entry name" value="ABC_TRANSPORTER_1"/>
    <property type="match status" value="1"/>
</dbReference>
<keyword evidence="9" id="KW-1185">Reference proteome</keyword>
<evidence type="ECO:0000256" key="1">
    <source>
        <dbReference type="ARBA" id="ARBA00004413"/>
    </source>
</evidence>
<dbReference type="InterPro" id="IPR025302">
    <property type="entry name" value="DrrA1/2-like_C"/>
</dbReference>
<dbReference type="NCBIfam" id="TIGR01188">
    <property type="entry name" value="drrA"/>
    <property type="match status" value="1"/>
</dbReference>
<dbReference type="Gene3D" id="3.40.50.300">
    <property type="entry name" value="P-loop containing nucleotide triphosphate hydrolases"/>
    <property type="match status" value="1"/>
</dbReference>
<organism evidence="8 9">
    <name type="scientific">Saccharothrix espanaensis (strain ATCC 51144 / DSM 44229 / JCM 9112 / NBRC 15066 / NRRL 15764)</name>
    <dbReference type="NCBI Taxonomy" id="1179773"/>
    <lineage>
        <taxon>Bacteria</taxon>
        <taxon>Bacillati</taxon>
        <taxon>Actinomycetota</taxon>
        <taxon>Actinomycetes</taxon>
        <taxon>Pseudonocardiales</taxon>
        <taxon>Pseudonocardiaceae</taxon>
        <taxon>Saccharothrix</taxon>
    </lineage>
</organism>
<dbReference type="RefSeq" id="WP_015102781.1">
    <property type="nucleotide sequence ID" value="NC_019673.1"/>
</dbReference>
<dbReference type="EMBL" id="HE804045">
    <property type="protein sequence ID" value="CCH32669.1"/>
    <property type="molecule type" value="Genomic_DNA"/>
</dbReference>
<dbReference type="Pfam" id="PF13732">
    <property type="entry name" value="DrrA1-3_C"/>
    <property type="match status" value="1"/>
</dbReference>
<keyword evidence="5" id="KW-0046">Antibiotic resistance</keyword>
<evidence type="ECO:0000313" key="9">
    <source>
        <dbReference type="Proteomes" id="UP000006281"/>
    </source>
</evidence>
<dbReference type="BioCyc" id="SESP1179773:BN6_RS26150-MONOMER"/>
<dbReference type="eggNOG" id="COG1131">
    <property type="taxonomic scope" value="Bacteria"/>
</dbReference>
<dbReference type="PANTHER" id="PTHR42711:SF5">
    <property type="entry name" value="ABC TRANSPORTER ATP-BINDING PROTEIN NATA"/>
    <property type="match status" value="1"/>
</dbReference>
<dbReference type="InterPro" id="IPR003439">
    <property type="entry name" value="ABC_transporter-like_ATP-bd"/>
</dbReference>
<dbReference type="GO" id="GO:1900753">
    <property type="term" value="P:doxorubicin transport"/>
    <property type="evidence" value="ECO:0007669"/>
    <property type="project" value="InterPro"/>
</dbReference>
<dbReference type="PROSITE" id="PS50893">
    <property type="entry name" value="ABC_TRANSPORTER_2"/>
    <property type="match status" value="1"/>
</dbReference>
<dbReference type="Pfam" id="PF00005">
    <property type="entry name" value="ABC_tran"/>
    <property type="match status" value="1"/>
</dbReference>
<comment type="subcellular location">
    <subcellularLocation>
        <location evidence="1">Cell membrane</location>
        <topology evidence="1">Peripheral membrane protein</topology>
        <orientation evidence="1">Cytoplasmic side</orientation>
    </subcellularLocation>
</comment>
<gene>
    <name evidence="8" type="ordered locus">BN6_54100</name>
</gene>
<evidence type="ECO:0000256" key="5">
    <source>
        <dbReference type="ARBA" id="ARBA00023251"/>
    </source>
</evidence>
<keyword evidence="3" id="KW-0547">Nucleotide-binding</keyword>
<dbReference type="GO" id="GO:0016887">
    <property type="term" value="F:ATP hydrolysis activity"/>
    <property type="evidence" value="ECO:0007669"/>
    <property type="project" value="InterPro"/>
</dbReference>
<accession>K0K700</accession>
<proteinExistence type="inferred from homology"/>
<name>K0K700_SACES</name>
<keyword evidence="4" id="KW-0067">ATP-binding</keyword>
<dbReference type="STRING" id="1179773.BN6_54100"/>
<dbReference type="InterPro" id="IPR005894">
    <property type="entry name" value="DrrA"/>
</dbReference>
<sequence>MILEAVDLKKTFRDRRSGTVEAVRGVNLALPDRGEIFGFLGPNGAGKTTTVRMLSTLTPPTSGRITVVGCELPKETRRARERIGYVSQAGGVDDGMPVRDNLMLQARISGMGVTAARQSGDRLLEAFDLVEVANRAGQTLSGGQRRRLALALGLVHRPELLFLDEPTLGLDPTARIALWDEVRALRAADTTVFLTTHYLDEADALCDRVAIIDRGVIVAEGSPDDLKRTVSGDVVTVRLDEADTERATAVVGDLPFVREVRVETRGVRCYVDNGGDAVPAVLRALEGHDIPVRSMSVESSSLDDVFLKQTGRSLREQPTTAVAGPVAATAGQGR</sequence>
<evidence type="ECO:0000256" key="2">
    <source>
        <dbReference type="ARBA" id="ARBA00022448"/>
    </source>
</evidence>
<dbReference type="Proteomes" id="UP000006281">
    <property type="component" value="Chromosome"/>
</dbReference>
<reference evidence="8 9" key="1">
    <citation type="journal article" date="2012" name="BMC Genomics">
        <title>Complete genome sequence of Saccharothrix espanaensis DSM 44229T and comparison to the other completely sequenced Pseudonocardiaceae.</title>
        <authorList>
            <person name="Strobel T."/>
            <person name="Al-Dilaimi A."/>
            <person name="Blom J."/>
            <person name="Gessner A."/>
            <person name="Kalinowski J."/>
            <person name="Luzhetska M."/>
            <person name="Puhler A."/>
            <person name="Szczepanowski R."/>
            <person name="Bechthold A."/>
            <person name="Ruckert C."/>
        </authorList>
    </citation>
    <scope>NUCLEOTIDE SEQUENCE [LARGE SCALE GENOMIC DNA]</scope>
    <source>
        <strain evidence="9">ATCC 51144 / DSM 44229 / JCM 9112 / NBRC 15066 / NRRL 15764</strain>
    </source>
</reference>
<dbReference type="InterPro" id="IPR050763">
    <property type="entry name" value="ABC_transporter_ATP-binding"/>
</dbReference>
<dbReference type="InterPro" id="IPR003593">
    <property type="entry name" value="AAA+_ATPase"/>
</dbReference>
<keyword evidence="2" id="KW-0813">Transport</keyword>
<dbReference type="GO" id="GO:0043215">
    <property type="term" value="P:daunorubicin transport"/>
    <property type="evidence" value="ECO:0007669"/>
    <property type="project" value="InterPro"/>
</dbReference>
<dbReference type="SUPFAM" id="SSF52540">
    <property type="entry name" value="P-loop containing nucleoside triphosphate hydrolases"/>
    <property type="match status" value="1"/>
</dbReference>
<dbReference type="AlphaFoldDB" id="K0K700"/>
<dbReference type="PANTHER" id="PTHR42711">
    <property type="entry name" value="ABC TRANSPORTER ATP-BINDING PROTEIN"/>
    <property type="match status" value="1"/>
</dbReference>
<protein>
    <submittedName>
        <fullName evidence="8">ABC-type transporter</fullName>
    </submittedName>
</protein>
<evidence type="ECO:0000313" key="8">
    <source>
        <dbReference type="EMBL" id="CCH32669.1"/>
    </source>
</evidence>
<dbReference type="GO" id="GO:0005886">
    <property type="term" value="C:plasma membrane"/>
    <property type="evidence" value="ECO:0007669"/>
    <property type="project" value="UniProtKB-SubCell"/>
</dbReference>
<feature type="domain" description="ABC transporter" evidence="7">
    <location>
        <begin position="3"/>
        <end position="239"/>
    </location>
</feature>
<dbReference type="HOGENOM" id="CLU_000604_1_2_11"/>
<comment type="similarity">
    <text evidence="6">Belongs to the ABC transporter superfamily. Drug exporter-1 (DrugE1) (TC 3.A.1.105) family.</text>
</comment>
<dbReference type="KEGG" id="sesp:BN6_54100"/>
<evidence type="ECO:0000256" key="4">
    <source>
        <dbReference type="ARBA" id="ARBA00022840"/>
    </source>
</evidence>
<dbReference type="PATRIC" id="fig|1179773.3.peg.5452"/>